<dbReference type="Pfam" id="PF00903">
    <property type="entry name" value="Glyoxalase"/>
    <property type="match status" value="1"/>
</dbReference>
<dbReference type="InterPro" id="IPR037523">
    <property type="entry name" value="VOC_core"/>
</dbReference>
<keyword evidence="3" id="KW-0560">Oxidoreductase</keyword>
<keyword evidence="4" id="KW-1185">Reference proteome</keyword>
<name>A0A7Y9TG73_9BACT</name>
<keyword evidence="3" id="KW-0223">Dioxygenase</keyword>
<dbReference type="GO" id="GO:0016829">
    <property type="term" value="F:lyase activity"/>
    <property type="evidence" value="ECO:0007669"/>
    <property type="project" value="UniProtKB-KW"/>
</dbReference>
<feature type="signal peptide" evidence="1">
    <location>
        <begin position="1"/>
        <end position="19"/>
    </location>
</feature>
<dbReference type="InterPro" id="IPR029068">
    <property type="entry name" value="Glyas_Bleomycin-R_OHBP_Dase"/>
</dbReference>
<dbReference type="PROSITE" id="PS51819">
    <property type="entry name" value="VOC"/>
    <property type="match status" value="1"/>
</dbReference>
<accession>A0A7Y9TG73</accession>
<evidence type="ECO:0000313" key="4">
    <source>
        <dbReference type="Proteomes" id="UP000589520"/>
    </source>
</evidence>
<dbReference type="InterPro" id="IPR004360">
    <property type="entry name" value="Glyas_Fos-R_dOase_dom"/>
</dbReference>
<dbReference type="CDD" id="cd06587">
    <property type="entry name" value="VOC"/>
    <property type="match status" value="1"/>
</dbReference>
<dbReference type="EMBL" id="JACCCW010000001">
    <property type="protein sequence ID" value="NYF78430.1"/>
    <property type="molecule type" value="Genomic_DNA"/>
</dbReference>
<gene>
    <name evidence="3" type="ORF">HDF17_000717</name>
</gene>
<dbReference type="Proteomes" id="UP000589520">
    <property type="component" value="Unassembled WGS sequence"/>
</dbReference>
<evidence type="ECO:0000256" key="1">
    <source>
        <dbReference type="SAM" id="SignalP"/>
    </source>
</evidence>
<reference evidence="3 4" key="1">
    <citation type="submission" date="2020-07" db="EMBL/GenBank/DDBJ databases">
        <title>Genomic Encyclopedia of Type Strains, Phase IV (KMG-V): Genome sequencing to study the core and pangenomes of soil and plant-associated prokaryotes.</title>
        <authorList>
            <person name="Whitman W."/>
        </authorList>
    </citation>
    <scope>NUCLEOTIDE SEQUENCE [LARGE SCALE GENOMIC DNA]</scope>
    <source>
        <strain evidence="3 4">X4EP2</strain>
    </source>
</reference>
<keyword evidence="3" id="KW-0456">Lyase</keyword>
<comment type="caution">
    <text evidence="3">The sequence shown here is derived from an EMBL/GenBank/DDBJ whole genome shotgun (WGS) entry which is preliminary data.</text>
</comment>
<feature type="domain" description="VOC" evidence="2">
    <location>
        <begin position="155"/>
        <end position="279"/>
    </location>
</feature>
<keyword evidence="1" id="KW-0732">Signal</keyword>
<dbReference type="GO" id="GO:0051213">
    <property type="term" value="F:dioxygenase activity"/>
    <property type="evidence" value="ECO:0007669"/>
    <property type="project" value="UniProtKB-KW"/>
</dbReference>
<dbReference type="AlphaFoldDB" id="A0A7Y9TG73"/>
<protein>
    <submittedName>
        <fullName evidence="3">Catechol 2,3-dioxygenase-like lactoylglutathione lyase family enzyme</fullName>
    </submittedName>
</protein>
<sequence length="301" mass="33489">MKTLRVIATLALCCPLLSAQMLLAQKRPAITGIAFFRMYSADLNASAKIYDDEMGFLRTEADGRDFYSVNDAQWFEVLPLAAPEEGSRLIAIGLTTRNAKRLATYLRAHGQAILPQKEPGQFGVKDPEGNLIVFVQEGNKHPGASVTQPRATSHRIIHAGFIVRDAAAEDRFYRDLLGFRQYWHGGQTDARTDYVSIQVPDGTDWLEYMLNNPASPNQRTYGMSNHFSLGVAHMDAVVAALAANRCTEPMCSKTQVGRDGKVQLNMFDPDKTRIEYMEFKPVATPCCSPFAGRHPDEQESK</sequence>
<dbReference type="Gene3D" id="3.10.180.10">
    <property type="entry name" value="2,3-Dihydroxybiphenyl 1,2-Dioxygenase, domain 1"/>
    <property type="match status" value="2"/>
</dbReference>
<proteinExistence type="predicted"/>
<evidence type="ECO:0000259" key="2">
    <source>
        <dbReference type="PROSITE" id="PS51819"/>
    </source>
</evidence>
<feature type="chain" id="PRO_5030947988" evidence="1">
    <location>
        <begin position="20"/>
        <end position="301"/>
    </location>
</feature>
<dbReference type="RefSeq" id="WP_179487829.1">
    <property type="nucleotide sequence ID" value="NZ_JACCCW010000001.1"/>
</dbReference>
<organism evidence="3 4">
    <name type="scientific">Granulicella arctica</name>
    <dbReference type="NCBI Taxonomy" id="940613"/>
    <lineage>
        <taxon>Bacteria</taxon>
        <taxon>Pseudomonadati</taxon>
        <taxon>Acidobacteriota</taxon>
        <taxon>Terriglobia</taxon>
        <taxon>Terriglobales</taxon>
        <taxon>Acidobacteriaceae</taxon>
        <taxon>Granulicella</taxon>
    </lineage>
</organism>
<evidence type="ECO:0000313" key="3">
    <source>
        <dbReference type="EMBL" id="NYF78430.1"/>
    </source>
</evidence>
<dbReference type="SUPFAM" id="SSF54593">
    <property type="entry name" value="Glyoxalase/Bleomycin resistance protein/Dihydroxybiphenyl dioxygenase"/>
    <property type="match status" value="2"/>
</dbReference>